<protein>
    <recommendedName>
        <fullName evidence="3">DUF5640 domain-containing protein</fullName>
    </recommendedName>
</protein>
<sequence>MFTSCSSDDDDDSSSNKEHDASLYGEWVANDGKKYVHDYYSFYSDGTGIHGSYESDIDWVNEDDDIKWYTVDDKYLYIDGTKYAYSCDGSSLRIGNKTYYEK</sequence>
<dbReference type="AlphaFoldDB" id="A0A3E5DVC1"/>
<evidence type="ECO:0008006" key="3">
    <source>
        <dbReference type="Google" id="ProtNLM"/>
    </source>
</evidence>
<organism evidence="1 2">
    <name type="scientific">Segatella copri</name>
    <dbReference type="NCBI Taxonomy" id="165179"/>
    <lineage>
        <taxon>Bacteria</taxon>
        <taxon>Pseudomonadati</taxon>
        <taxon>Bacteroidota</taxon>
        <taxon>Bacteroidia</taxon>
        <taxon>Bacteroidales</taxon>
        <taxon>Prevotellaceae</taxon>
        <taxon>Segatella</taxon>
    </lineage>
</organism>
<proteinExistence type="predicted"/>
<evidence type="ECO:0000313" key="2">
    <source>
        <dbReference type="Proteomes" id="UP000283872"/>
    </source>
</evidence>
<name>A0A3E5DVC1_9BACT</name>
<gene>
    <name evidence="1" type="ORF">DWY11_00990</name>
</gene>
<dbReference type="EMBL" id="QRVA01000001">
    <property type="protein sequence ID" value="RGS19825.1"/>
    <property type="molecule type" value="Genomic_DNA"/>
</dbReference>
<dbReference type="Proteomes" id="UP000283872">
    <property type="component" value="Unassembled WGS sequence"/>
</dbReference>
<accession>A0A3E5DVC1</accession>
<comment type="caution">
    <text evidence="1">The sequence shown here is derived from an EMBL/GenBank/DDBJ whole genome shotgun (WGS) entry which is preliminary data.</text>
</comment>
<evidence type="ECO:0000313" key="1">
    <source>
        <dbReference type="EMBL" id="RGS19825.1"/>
    </source>
</evidence>
<reference evidence="1 2" key="1">
    <citation type="submission" date="2018-08" db="EMBL/GenBank/DDBJ databases">
        <title>A genome reference for cultivated species of the human gut microbiota.</title>
        <authorList>
            <person name="Zou Y."/>
            <person name="Xue W."/>
            <person name="Luo G."/>
        </authorList>
    </citation>
    <scope>NUCLEOTIDE SEQUENCE [LARGE SCALE GENOMIC DNA]</scope>
    <source>
        <strain evidence="1 2">AF24-12</strain>
    </source>
</reference>